<dbReference type="SUPFAM" id="SSF56112">
    <property type="entry name" value="Protein kinase-like (PK-like)"/>
    <property type="match status" value="1"/>
</dbReference>
<dbReference type="EMBL" id="CAMKVN010004709">
    <property type="protein sequence ID" value="CAI2187602.1"/>
    <property type="molecule type" value="Genomic_DNA"/>
</dbReference>
<dbReference type="OrthoDB" id="544350at2759"/>
<dbReference type="Pfam" id="PF07714">
    <property type="entry name" value="PK_Tyr_Ser-Thr"/>
    <property type="match status" value="1"/>
</dbReference>
<evidence type="ECO:0000313" key="3">
    <source>
        <dbReference type="EMBL" id="CAI2187602.1"/>
    </source>
</evidence>
<evidence type="ECO:0000259" key="2">
    <source>
        <dbReference type="PROSITE" id="PS50011"/>
    </source>
</evidence>
<dbReference type="GO" id="GO:0007165">
    <property type="term" value="P:signal transduction"/>
    <property type="evidence" value="ECO:0007669"/>
    <property type="project" value="TreeGrafter"/>
</dbReference>
<feature type="domain" description="Protein kinase" evidence="2">
    <location>
        <begin position="1"/>
        <end position="192"/>
    </location>
</feature>
<organism evidence="3 4">
    <name type="scientific">Funneliformis geosporum</name>
    <dbReference type="NCBI Taxonomy" id="1117311"/>
    <lineage>
        <taxon>Eukaryota</taxon>
        <taxon>Fungi</taxon>
        <taxon>Fungi incertae sedis</taxon>
        <taxon>Mucoromycota</taxon>
        <taxon>Glomeromycotina</taxon>
        <taxon>Glomeromycetes</taxon>
        <taxon>Glomerales</taxon>
        <taxon>Glomeraceae</taxon>
        <taxon>Funneliformis</taxon>
    </lineage>
</organism>
<dbReference type="AlphaFoldDB" id="A0A9W4SZZ6"/>
<dbReference type="GO" id="GO:0005524">
    <property type="term" value="F:ATP binding"/>
    <property type="evidence" value="ECO:0007669"/>
    <property type="project" value="InterPro"/>
</dbReference>
<protein>
    <submittedName>
        <fullName evidence="3">6263_t:CDS:1</fullName>
    </submittedName>
</protein>
<dbReference type="InterPro" id="IPR000719">
    <property type="entry name" value="Prot_kinase_dom"/>
</dbReference>
<dbReference type="PROSITE" id="PS50011">
    <property type="entry name" value="PROTEIN_KINASE_DOM"/>
    <property type="match status" value="1"/>
</dbReference>
<dbReference type="GO" id="GO:0005737">
    <property type="term" value="C:cytoplasm"/>
    <property type="evidence" value="ECO:0007669"/>
    <property type="project" value="TreeGrafter"/>
</dbReference>
<feature type="region of interest" description="Disordered" evidence="1">
    <location>
        <begin position="172"/>
        <end position="198"/>
    </location>
</feature>
<proteinExistence type="predicted"/>
<keyword evidence="4" id="KW-1185">Reference proteome</keyword>
<feature type="non-terminal residue" evidence="3">
    <location>
        <position position="198"/>
    </location>
</feature>
<dbReference type="Proteomes" id="UP001153678">
    <property type="component" value="Unassembled WGS sequence"/>
</dbReference>
<dbReference type="InterPro" id="IPR001245">
    <property type="entry name" value="Ser-Thr/Tyr_kinase_cat_dom"/>
</dbReference>
<comment type="caution">
    <text evidence="3">The sequence shown here is derived from an EMBL/GenBank/DDBJ whole genome shotgun (WGS) entry which is preliminary data.</text>
</comment>
<name>A0A9W4SZZ6_9GLOM</name>
<evidence type="ECO:0000313" key="4">
    <source>
        <dbReference type="Proteomes" id="UP001153678"/>
    </source>
</evidence>
<dbReference type="InterPro" id="IPR050167">
    <property type="entry name" value="Ser_Thr_protein_kinase"/>
</dbReference>
<accession>A0A9W4SZZ6</accession>
<evidence type="ECO:0000256" key="1">
    <source>
        <dbReference type="SAM" id="MobiDB-lite"/>
    </source>
</evidence>
<dbReference type="Gene3D" id="1.10.510.10">
    <property type="entry name" value="Transferase(Phosphotransferase) domain 1"/>
    <property type="match status" value="1"/>
</dbReference>
<dbReference type="InterPro" id="IPR011009">
    <property type="entry name" value="Kinase-like_dom_sf"/>
</dbReference>
<dbReference type="GO" id="GO:0004672">
    <property type="term" value="F:protein kinase activity"/>
    <property type="evidence" value="ECO:0007669"/>
    <property type="project" value="InterPro"/>
</dbReference>
<sequence length="198" mass="22358">DYIMVMEYIRGGSMRQFLDRIRFSFRNKFSQLYSIADGLRVIHKKGLLHRDFHSGNILNGGSFGCCYIADLGLCRPADETSQEKIFGVMPYMAPEVLLGKTYIQASDVYSFGIVAYELLSAEETENQESLNESSCQIHSRAVYHSRLLPTKEITNLLSEQFSRSLQIDFSESSQVSTEQTAQTLQPTNQPYGTPGTNK</sequence>
<gene>
    <name evidence="3" type="ORF">FWILDA_LOCUS13163</name>
</gene>
<dbReference type="PANTHER" id="PTHR23257">
    <property type="entry name" value="SERINE-THREONINE PROTEIN KINASE"/>
    <property type="match status" value="1"/>
</dbReference>
<dbReference type="PANTHER" id="PTHR23257:SF963">
    <property type="entry name" value="AT08303P"/>
    <property type="match status" value="1"/>
</dbReference>
<reference evidence="3" key="1">
    <citation type="submission" date="2022-08" db="EMBL/GenBank/DDBJ databases">
        <authorList>
            <person name="Kallberg Y."/>
            <person name="Tangrot J."/>
            <person name="Rosling A."/>
        </authorList>
    </citation>
    <scope>NUCLEOTIDE SEQUENCE</scope>
    <source>
        <strain evidence="3">Wild A</strain>
    </source>
</reference>